<feature type="domain" description="DUF2062" evidence="2">
    <location>
        <begin position="28"/>
        <end position="170"/>
    </location>
</feature>
<dbReference type="InterPro" id="IPR018639">
    <property type="entry name" value="DUF2062"/>
</dbReference>
<keyword evidence="1" id="KW-0812">Transmembrane</keyword>
<gene>
    <name evidence="3" type="ORF">MUN86_13290</name>
</gene>
<dbReference type="RefSeq" id="WP_245118424.1">
    <property type="nucleotide sequence ID" value="NZ_CP095061.1"/>
</dbReference>
<feature type="transmembrane region" description="Helical" evidence="1">
    <location>
        <begin position="42"/>
        <end position="65"/>
    </location>
</feature>
<dbReference type="PANTHER" id="PTHR35102:SF1">
    <property type="entry name" value="E3 UBIQUITIN-PROTEIN LIGASE"/>
    <property type="match status" value="1"/>
</dbReference>
<keyword evidence="1" id="KW-0472">Membrane</keyword>
<keyword evidence="4" id="KW-1185">Reference proteome</keyword>
<keyword evidence="1" id="KW-1133">Transmembrane helix</keyword>
<name>A0ABY4G1B4_9BACT</name>
<dbReference type="PANTHER" id="PTHR35102">
    <property type="entry name" value="E3 UBIQUITIN-PROTEIN LIGASE"/>
    <property type="match status" value="1"/>
</dbReference>
<protein>
    <submittedName>
        <fullName evidence="3">DUF2062 domain-containing protein</fullName>
    </submittedName>
</protein>
<dbReference type="Proteomes" id="UP000830401">
    <property type="component" value="Chromosome"/>
</dbReference>
<sequence length="179" mass="19499">MTSSTSPVSPPPQPPAPPSWWRRRVVEPVLNILKQGLTPKQLSLTVALGVIFGLVPMMGITTLMCTATAVRLRLNMAALLLMSHLLSPVQLLLIIPLMRLGAQLLGDSAGPDLTLEQLEHLIANNWRDAVHLLWQACAGAMIIWAVAAVPVGLLLNFGLRPVFRWLLARQAKKTEAAEL</sequence>
<evidence type="ECO:0000313" key="4">
    <source>
        <dbReference type="Proteomes" id="UP000830401"/>
    </source>
</evidence>
<reference evidence="3" key="1">
    <citation type="submission" date="2022-04" db="EMBL/GenBank/DDBJ databases">
        <title>Hymenobacter sp. isolated from the air.</title>
        <authorList>
            <person name="Won M."/>
            <person name="Lee C.-M."/>
            <person name="Woen H.-Y."/>
            <person name="Kwon S.-W."/>
        </authorList>
    </citation>
    <scope>NUCLEOTIDE SEQUENCE</scope>
    <source>
        <strain evidence="3">5420S-77</strain>
    </source>
</reference>
<evidence type="ECO:0000256" key="1">
    <source>
        <dbReference type="SAM" id="Phobius"/>
    </source>
</evidence>
<organism evidence="3 4">
    <name type="scientific">Hymenobacter volaticus</name>
    <dbReference type="NCBI Taxonomy" id="2932254"/>
    <lineage>
        <taxon>Bacteria</taxon>
        <taxon>Pseudomonadati</taxon>
        <taxon>Bacteroidota</taxon>
        <taxon>Cytophagia</taxon>
        <taxon>Cytophagales</taxon>
        <taxon>Hymenobacteraceae</taxon>
        <taxon>Hymenobacter</taxon>
    </lineage>
</organism>
<dbReference type="EMBL" id="CP095061">
    <property type="protein sequence ID" value="UOQ64556.1"/>
    <property type="molecule type" value="Genomic_DNA"/>
</dbReference>
<evidence type="ECO:0000313" key="3">
    <source>
        <dbReference type="EMBL" id="UOQ64556.1"/>
    </source>
</evidence>
<proteinExistence type="predicted"/>
<feature type="transmembrane region" description="Helical" evidence="1">
    <location>
        <begin position="132"/>
        <end position="159"/>
    </location>
</feature>
<evidence type="ECO:0000259" key="2">
    <source>
        <dbReference type="Pfam" id="PF09835"/>
    </source>
</evidence>
<accession>A0ABY4G1B4</accession>
<feature type="transmembrane region" description="Helical" evidence="1">
    <location>
        <begin position="77"/>
        <end position="98"/>
    </location>
</feature>
<dbReference type="Pfam" id="PF09835">
    <property type="entry name" value="DUF2062"/>
    <property type="match status" value="1"/>
</dbReference>